<gene>
    <name evidence="1" type="ORF">TM35_000111000</name>
</gene>
<evidence type="ECO:0000313" key="1">
    <source>
        <dbReference type="EMBL" id="ORC89566.1"/>
    </source>
</evidence>
<accession>A0A1X0NXZ6</accession>
<dbReference type="GeneID" id="39984589"/>
<name>A0A1X0NXZ6_9TRYP</name>
<dbReference type="Proteomes" id="UP000192257">
    <property type="component" value="Unassembled WGS sequence"/>
</dbReference>
<dbReference type="RefSeq" id="XP_028883632.1">
    <property type="nucleotide sequence ID" value="XM_029024809.1"/>
</dbReference>
<comment type="caution">
    <text evidence="1">The sequence shown here is derived from an EMBL/GenBank/DDBJ whole genome shotgun (WGS) entry which is preliminary data.</text>
</comment>
<dbReference type="AlphaFoldDB" id="A0A1X0NXZ6"/>
<organism evidence="1 2">
    <name type="scientific">Trypanosoma theileri</name>
    <dbReference type="NCBI Taxonomy" id="67003"/>
    <lineage>
        <taxon>Eukaryota</taxon>
        <taxon>Discoba</taxon>
        <taxon>Euglenozoa</taxon>
        <taxon>Kinetoplastea</taxon>
        <taxon>Metakinetoplastina</taxon>
        <taxon>Trypanosomatida</taxon>
        <taxon>Trypanosomatidae</taxon>
        <taxon>Trypanosoma</taxon>
    </lineage>
</organism>
<sequence length="109" mass="12639">MEKSHGISLIMGVPEGKCCNLRWFKNEKKKRNGHTLRRPQRQRNFPTTRVTGWRAFSRARPMGTRVSEGNCFLLGVMWILVWKFAEGNNCCNLFVSCINSERASGYDRI</sequence>
<evidence type="ECO:0000313" key="2">
    <source>
        <dbReference type="Proteomes" id="UP000192257"/>
    </source>
</evidence>
<proteinExistence type="predicted"/>
<protein>
    <submittedName>
        <fullName evidence="1">Uncharacterized protein</fullName>
    </submittedName>
</protein>
<dbReference type="VEuPathDB" id="TriTrypDB:TM35_000111000"/>
<dbReference type="EMBL" id="NBCO01000011">
    <property type="protein sequence ID" value="ORC89566.1"/>
    <property type="molecule type" value="Genomic_DNA"/>
</dbReference>
<keyword evidence="2" id="KW-1185">Reference proteome</keyword>
<reference evidence="1 2" key="1">
    <citation type="submission" date="2017-03" db="EMBL/GenBank/DDBJ databases">
        <title>An alternative strategy for trypanosome survival in the mammalian bloodstream revealed through genome and transcriptome analysis of the ubiquitous bovine parasite Trypanosoma (Megatrypanum) theileri.</title>
        <authorList>
            <person name="Kelly S."/>
            <person name="Ivens A."/>
            <person name="Mott A."/>
            <person name="O'Neill E."/>
            <person name="Emms D."/>
            <person name="Macleod O."/>
            <person name="Voorheis P."/>
            <person name="Matthews J."/>
            <person name="Matthews K."/>
            <person name="Carrington M."/>
        </authorList>
    </citation>
    <scope>NUCLEOTIDE SEQUENCE [LARGE SCALE GENOMIC DNA]</scope>
    <source>
        <strain evidence="1">Edinburgh</strain>
    </source>
</reference>